<dbReference type="Gene3D" id="1.20.1600.10">
    <property type="entry name" value="Outer membrane efflux proteins (OEP)"/>
    <property type="match status" value="1"/>
</dbReference>
<keyword evidence="12" id="KW-1185">Reference proteome</keyword>
<evidence type="ECO:0000256" key="8">
    <source>
        <dbReference type="SAM" id="Coils"/>
    </source>
</evidence>
<dbReference type="PANTHER" id="PTHR30026:SF20">
    <property type="entry name" value="OUTER MEMBRANE PROTEIN TOLC"/>
    <property type="match status" value="1"/>
</dbReference>
<dbReference type="KEGG" id="mpt:Mpe_A2671"/>
<dbReference type="STRING" id="420662.Mpe_A2671"/>
<feature type="region of interest" description="Disordered" evidence="9">
    <location>
        <begin position="55"/>
        <end position="76"/>
    </location>
</feature>
<keyword evidence="7" id="KW-0998">Cell outer membrane</keyword>
<dbReference type="RefSeq" id="WP_011830255.1">
    <property type="nucleotide sequence ID" value="NC_008825.1"/>
</dbReference>
<sequence length="423" mass="45240">MDRSSRTNTTWRRHAAAALAALLAAAPAQAAPPAADPLDLRRAFEAAWARQPESLSLPSRRDAARAQQGAARSWTPEPAALALSNKTDRLNRNRGARELEVGVAMPLWLPGERSRSGALADAEAAAVESHTLAAQLAVAARVREAWWDWQRARLDADIADGQLASARRIAADVARRTQAGDLARADQHQADGAVAGAESALAQARAALAAARQQLKAGTGLMPPAEPAAAAPLAEPEPEPGRTAEPEAHAALRELQDRATVAERTAQLAATQSRANPELTLAGTRERGTDGEASQPSITLGLRIPFGGGARHDSRVARARAEALELQTRLALERERLQAEQEAARVRVDAARSQLAATERRARLARESRGYFDQSFQLGETDLPTRLRIEAEAADAERQAARTRIELAAALSAWRQALGLLPR</sequence>
<keyword evidence="5" id="KW-0812">Transmembrane</keyword>
<dbReference type="InterPro" id="IPR003423">
    <property type="entry name" value="OMP_efflux"/>
</dbReference>
<feature type="region of interest" description="Disordered" evidence="9">
    <location>
        <begin position="262"/>
        <end position="305"/>
    </location>
</feature>
<feature type="coiled-coil region" evidence="8">
    <location>
        <begin position="316"/>
        <end position="413"/>
    </location>
</feature>
<evidence type="ECO:0000256" key="4">
    <source>
        <dbReference type="ARBA" id="ARBA00022452"/>
    </source>
</evidence>
<dbReference type="GO" id="GO:0009279">
    <property type="term" value="C:cell outer membrane"/>
    <property type="evidence" value="ECO:0007669"/>
    <property type="project" value="UniProtKB-SubCell"/>
</dbReference>
<evidence type="ECO:0000256" key="1">
    <source>
        <dbReference type="ARBA" id="ARBA00004442"/>
    </source>
</evidence>
<dbReference type="PANTHER" id="PTHR30026">
    <property type="entry name" value="OUTER MEMBRANE PROTEIN TOLC"/>
    <property type="match status" value="1"/>
</dbReference>
<keyword evidence="8" id="KW-0175">Coiled coil</keyword>
<dbReference type="GO" id="GO:0015288">
    <property type="term" value="F:porin activity"/>
    <property type="evidence" value="ECO:0007669"/>
    <property type="project" value="TreeGrafter"/>
</dbReference>
<name>A2SJ86_METPP</name>
<keyword evidence="3" id="KW-0813">Transport</keyword>
<dbReference type="eggNOG" id="COG1538">
    <property type="taxonomic scope" value="Bacteria"/>
</dbReference>
<feature type="region of interest" description="Disordered" evidence="9">
    <location>
        <begin position="220"/>
        <end position="244"/>
    </location>
</feature>
<proteinExistence type="inferred from homology"/>
<feature type="signal peptide" evidence="10">
    <location>
        <begin position="1"/>
        <end position="30"/>
    </location>
</feature>
<dbReference type="AlphaFoldDB" id="A2SJ86"/>
<keyword evidence="6" id="KW-0472">Membrane</keyword>
<comment type="subcellular location">
    <subcellularLocation>
        <location evidence="1">Cell outer membrane</location>
    </subcellularLocation>
</comment>
<dbReference type="InterPro" id="IPR051906">
    <property type="entry name" value="TolC-like"/>
</dbReference>
<dbReference type="Proteomes" id="UP000000366">
    <property type="component" value="Chromosome"/>
</dbReference>
<evidence type="ECO:0000256" key="10">
    <source>
        <dbReference type="SAM" id="SignalP"/>
    </source>
</evidence>
<accession>A2SJ86</accession>
<evidence type="ECO:0000256" key="2">
    <source>
        <dbReference type="ARBA" id="ARBA00007613"/>
    </source>
</evidence>
<evidence type="ECO:0000313" key="12">
    <source>
        <dbReference type="Proteomes" id="UP000000366"/>
    </source>
</evidence>
<evidence type="ECO:0000256" key="5">
    <source>
        <dbReference type="ARBA" id="ARBA00022692"/>
    </source>
</evidence>
<gene>
    <name evidence="11" type="ordered locus">Mpe_A2671</name>
</gene>
<dbReference type="EMBL" id="CP000555">
    <property type="protein sequence ID" value="ABM95625.1"/>
    <property type="molecule type" value="Genomic_DNA"/>
</dbReference>
<dbReference type="Pfam" id="PF02321">
    <property type="entry name" value="OEP"/>
    <property type="match status" value="1"/>
</dbReference>
<evidence type="ECO:0000256" key="3">
    <source>
        <dbReference type="ARBA" id="ARBA00022448"/>
    </source>
</evidence>
<dbReference type="GO" id="GO:0015562">
    <property type="term" value="F:efflux transmembrane transporter activity"/>
    <property type="evidence" value="ECO:0007669"/>
    <property type="project" value="InterPro"/>
</dbReference>
<evidence type="ECO:0000256" key="7">
    <source>
        <dbReference type="ARBA" id="ARBA00023237"/>
    </source>
</evidence>
<evidence type="ECO:0000256" key="9">
    <source>
        <dbReference type="SAM" id="MobiDB-lite"/>
    </source>
</evidence>
<feature type="chain" id="PRO_5002646230" evidence="10">
    <location>
        <begin position="31"/>
        <end position="423"/>
    </location>
</feature>
<organism evidence="11 12">
    <name type="scientific">Methylibium petroleiphilum (strain ATCC BAA-1232 / LMG 22953 / PM1)</name>
    <dbReference type="NCBI Taxonomy" id="420662"/>
    <lineage>
        <taxon>Bacteria</taxon>
        <taxon>Pseudomonadati</taxon>
        <taxon>Pseudomonadota</taxon>
        <taxon>Betaproteobacteria</taxon>
        <taxon>Burkholderiales</taxon>
        <taxon>Sphaerotilaceae</taxon>
        <taxon>Methylibium</taxon>
    </lineage>
</organism>
<dbReference type="HOGENOM" id="CLU_045519_0_0_4"/>
<evidence type="ECO:0000313" key="11">
    <source>
        <dbReference type="EMBL" id="ABM95625.1"/>
    </source>
</evidence>
<dbReference type="GO" id="GO:1990281">
    <property type="term" value="C:efflux pump complex"/>
    <property type="evidence" value="ECO:0007669"/>
    <property type="project" value="TreeGrafter"/>
</dbReference>
<keyword evidence="10" id="KW-0732">Signal</keyword>
<reference evidence="11 12" key="1">
    <citation type="journal article" date="2007" name="J. Bacteriol.">
        <title>Whole-genome analysis of the methyl tert-butyl ether-degrading beta-proteobacterium Methylibium petroleiphilum PM1.</title>
        <authorList>
            <person name="Kane S.R."/>
            <person name="Chakicherla A.Y."/>
            <person name="Chain P.S.G."/>
            <person name="Schmidt R."/>
            <person name="Shin M.W."/>
            <person name="Legler T.C."/>
            <person name="Scow K.M."/>
            <person name="Larimer F.W."/>
            <person name="Lucas S.M."/>
            <person name="Richardson P.M."/>
            <person name="Hristova K.R."/>
        </authorList>
    </citation>
    <scope>NUCLEOTIDE SEQUENCE [LARGE SCALE GENOMIC DNA]</scope>
    <source>
        <strain evidence="12">ATCC BAA-1232 / LMG 22953 / PM1</strain>
    </source>
</reference>
<protein>
    <submittedName>
        <fullName evidence="11">Putative outer membrane protein</fullName>
    </submittedName>
</protein>
<evidence type="ECO:0000256" key="6">
    <source>
        <dbReference type="ARBA" id="ARBA00023136"/>
    </source>
</evidence>
<keyword evidence="4" id="KW-1134">Transmembrane beta strand</keyword>
<comment type="similarity">
    <text evidence="2">Belongs to the outer membrane factor (OMF) (TC 1.B.17) family.</text>
</comment>
<dbReference type="SUPFAM" id="SSF56954">
    <property type="entry name" value="Outer membrane efflux proteins (OEP)"/>
    <property type="match status" value="1"/>
</dbReference>